<dbReference type="Pfam" id="PF06226">
    <property type="entry name" value="DUF1007"/>
    <property type="match status" value="1"/>
</dbReference>
<protein>
    <submittedName>
        <fullName evidence="2">ABC-type uncharacterized transport system, periplasmic component</fullName>
    </submittedName>
</protein>
<dbReference type="InterPro" id="IPR010412">
    <property type="entry name" value="DUF1007"/>
</dbReference>
<evidence type="ECO:0000313" key="2">
    <source>
        <dbReference type="EMBL" id="VEB23773.1"/>
    </source>
</evidence>
<organism evidence="2 3">
    <name type="scientific">Avibacterium volantium</name>
    <name type="common">Pasteurella volantium</name>
    <dbReference type="NCBI Taxonomy" id="762"/>
    <lineage>
        <taxon>Bacteria</taxon>
        <taxon>Pseudomonadati</taxon>
        <taxon>Pseudomonadota</taxon>
        <taxon>Gammaproteobacteria</taxon>
        <taxon>Pasteurellales</taxon>
        <taxon>Pasteurellaceae</taxon>
        <taxon>Avibacterium</taxon>
    </lineage>
</organism>
<accession>A0A447SQS0</accession>
<evidence type="ECO:0000256" key="1">
    <source>
        <dbReference type="SAM" id="SignalP"/>
    </source>
</evidence>
<name>A0A447SQS0_AVIVO</name>
<dbReference type="OrthoDB" id="5781652at2"/>
<evidence type="ECO:0000313" key="3">
    <source>
        <dbReference type="Proteomes" id="UP000268198"/>
    </source>
</evidence>
<sequence length="224" mass="25781">MFKKCLRLLALVPLLSVAHPHAFIDMQSKVLVEKGELVGFSMQWVLDEPSSASIIYDLAQSTQPSDKQRLIDEAMKNIVNEHYFSYLFDKDKKKIKYKAQPQNYGMKSNGTQVMYYFDFLLSKPQVLKENQFELATYDPTYFVAMTYPTQKKPTENKPIENKPIEIKQSAVDFSQLPAQCTGKVIEPNVDEKMREYAASLDRSQRDEDPSLGKVFSQKVEIICN</sequence>
<dbReference type="RefSeq" id="WP_126372110.1">
    <property type="nucleotide sequence ID" value="NZ_LR134167.1"/>
</dbReference>
<gene>
    <name evidence="2" type="ORF">NCTC3438_01168</name>
</gene>
<dbReference type="Proteomes" id="UP000268198">
    <property type="component" value="Chromosome"/>
</dbReference>
<keyword evidence="1" id="KW-0732">Signal</keyword>
<dbReference type="KEGG" id="avt:NCTC3438_01168"/>
<dbReference type="EMBL" id="LR134167">
    <property type="protein sequence ID" value="VEB23773.1"/>
    <property type="molecule type" value="Genomic_DNA"/>
</dbReference>
<dbReference type="PIRSF" id="PIRSF008159">
    <property type="entry name" value="UCP008159_ABC"/>
    <property type="match status" value="1"/>
</dbReference>
<proteinExistence type="predicted"/>
<keyword evidence="3" id="KW-1185">Reference proteome</keyword>
<dbReference type="AlphaFoldDB" id="A0A447SQS0"/>
<feature type="signal peptide" evidence="1">
    <location>
        <begin position="1"/>
        <end position="22"/>
    </location>
</feature>
<reference evidence="2 3" key="1">
    <citation type="submission" date="2018-12" db="EMBL/GenBank/DDBJ databases">
        <authorList>
            <consortium name="Pathogen Informatics"/>
        </authorList>
    </citation>
    <scope>NUCLEOTIDE SEQUENCE [LARGE SCALE GENOMIC DNA]</scope>
    <source>
        <strain evidence="2 3">NCTC3438</strain>
    </source>
</reference>
<feature type="chain" id="PRO_5019075819" evidence="1">
    <location>
        <begin position="23"/>
        <end position="224"/>
    </location>
</feature>
<dbReference type="InterPro" id="IPR016537">
    <property type="entry name" value="UCP008159_ABC"/>
</dbReference>